<comment type="caution">
    <text evidence="1">The sequence shown here is derived from an EMBL/GenBank/DDBJ whole genome shotgun (WGS) entry which is preliminary data.</text>
</comment>
<proteinExistence type="predicted"/>
<protein>
    <submittedName>
        <fullName evidence="1">Uncharacterized protein</fullName>
    </submittedName>
</protein>
<gene>
    <name evidence="1" type="ORF">M9H77_00745</name>
</gene>
<dbReference type="EMBL" id="CM044701">
    <property type="protein sequence ID" value="KAI5679518.1"/>
    <property type="molecule type" value="Genomic_DNA"/>
</dbReference>
<keyword evidence="2" id="KW-1185">Reference proteome</keyword>
<dbReference type="Proteomes" id="UP001060085">
    <property type="component" value="Linkage Group LG01"/>
</dbReference>
<evidence type="ECO:0000313" key="2">
    <source>
        <dbReference type="Proteomes" id="UP001060085"/>
    </source>
</evidence>
<accession>A0ACC0C3Z3</accession>
<reference evidence="2" key="1">
    <citation type="journal article" date="2023" name="Nat. Plants">
        <title>Single-cell RNA sequencing provides a high-resolution roadmap for understanding the multicellular compartmentation of specialized metabolism.</title>
        <authorList>
            <person name="Sun S."/>
            <person name="Shen X."/>
            <person name="Li Y."/>
            <person name="Li Y."/>
            <person name="Wang S."/>
            <person name="Li R."/>
            <person name="Zhang H."/>
            <person name="Shen G."/>
            <person name="Guo B."/>
            <person name="Wei J."/>
            <person name="Xu J."/>
            <person name="St-Pierre B."/>
            <person name="Chen S."/>
            <person name="Sun C."/>
        </authorList>
    </citation>
    <scope>NUCLEOTIDE SEQUENCE [LARGE SCALE GENOMIC DNA]</scope>
</reference>
<organism evidence="1 2">
    <name type="scientific">Catharanthus roseus</name>
    <name type="common">Madagascar periwinkle</name>
    <name type="synonym">Vinca rosea</name>
    <dbReference type="NCBI Taxonomy" id="4058"/>
    <lineage>
        <taxon>Eukaryota</taxon>
        <taxon>Viridiplantae</taxon>
        <taxon>Streptophyta</taxon>
        <taxon>Embryophyta</taxon>
        <taxon>Tracheophyta</taxon>
        <taxon>Spermatophyta</taxon>
        <taxon>Magnoliopsida</taxon>
        <taxon>eudicotyledons</taxon>
        <taxon>Gunneridae</taxon>
        <taxon>Pentapetalae</taxon>
        <taxon>asterids</taxon>
        <taxon>lamiids</taxon>
        <taxon>Gentianales</taxon>
        <taxon>Apocynaceae</taxon>
        <taxon>Rauvolfioideae</taxon>
        <taxon>Vinceae</taxon>
        <taxon>Catharanthinae</taxon>
        <taxon>Catharanthus</taxon>
    </lineage>
</organism>
<evidence type="ECO:0000313" key="1">
    <source>
        <dbReference type="EMBL" id="KAI5679518.1"/>
    </source>
</evidence>
<name>A0ACC0C3Z3_CATRO</name>
<sequence>MAHFFTSAIARLVDLNGEEAIINNVSSKTVAIAVLASLPILSLLNFLHAKSSSIFCPRSPLRFLLLLRRRCGTPVGRGELTKEEDDGVDIQCVICLCDVCEGQLYRLLPDCNHGFHVNCIDVWLRTHSTCPLCRCPVPCTPAKTSGNIDEDDGYLIGAGAGAVFSNFRCLLEHVCKWFVNPLGFDQLTEQNYGSFV</sequence>